<reference evidence="1 2" key="1">
    <citation type="journal article" date="2020" name="Cell">
        <title>Large-Scale Comparative Analyses of Tick Genomes Elucidate Their Genetic Diversity and Vector Capacities.</title>
        <authorList>
            <consortium name="Tick Genome and Microbiome Consortium (TIGMIC)"/>
            <person name="Jia N."/>
            <person name="Wang J."/>
            <person name="Shi W."/>
            <person name="Du L."/>
            <person name="Sun Y."/>
            <person name="Zhan W."/>
            <person name="Jiang J.F."/>
            <person name="Wang Q."/>
            <person name="Zhang B."/>
            <person name="Ji P."/>
            <person name="Bell-Sakyi L."/>
            <person name="Cui X.M."/>
            <person name="Yuan T.T."/>
            <person name="Jiang B.G."/>
            <person name="Yang W.F."/>
            <person name="Lam T.T."/>
            <person name="Chang Q.C."/>
            <person name="Ding S.J."/>
            <person name="Wang X.J."/>
            <person name="Zhu J.G."/>
            <person name="Ruan X.D."/>
            <person name="Zhao L."/>
            <person name="Wei J.T."/>
            <person name="Ye R.Z."/>
            <person name="Que T.C."/>
            <person name="Du C.H."/>
            <person name="Zhou Y.H."/>
            <person name="Cheng J.X."/>
            <person name="Dai P.F."/>
            <person name="Guo W.B."/>
            <person name="Han X.H."/>
            <person name="Huang E.J."/>
            <person name="Li L.F."/>
            <person name="Wei W."/>
            <person name="Gao Y.C."/>
            <person name="Liu J.Z."/>
            <person name="Shao H.Z."/>
            <person name="Wang X."/>
            <person name="Wang C.C."/>
            <person name="Yang T.C."/>
            <person name="Huo Q.B."/>
            <person name="Li W."/>
            <person name="Chen H.Y."/>
            <person name="Chen S.E."/>
            <person name="Zhou L.G."/>
            <person name="Ni X.B."/>
            <person name="Tian J.H."/>
            <person name="Sheng Y."/>
            <person name="Liu T."/>
            <person name="Pan Y.S."/>
            <person name="Xia L.Y."/>
            <person name="Li J."/>
            <person name="Zhao F."/>
            <person name="Cao W.C."/>
        </authorList>
    </citation>
    <scope>NUCLEOTIDE SEQUENCE [LARGE SCALE GENOMIC DNA]</scope>
    <source>
        <strain evidence="1">Iper-2018</strain>
    </source>
</reference>
<comment type="caution">
    <text evidence="1">The sequence shown here is derived from an EMBL/GenBank/DDBJ whole genome shotgun (WGS) entry which is preliminary data.</text>
</comment>
<dbReference type="EMBL" id="JABSTQ010011430">
    <property type="protein sequence ID" value="KAG0411453.1"/>
    <property type="molecule type" value="Genomic_DNA"/>
</dbReference>
<feature type="non-terminal residue" evidence="1">
    <location>
        <position position="143"/>
    </location>
</feature>
<proteinExistence type="predicted"/>
<name>A0AC60NWJ0_IXOPE</name>
<protein>
    <submittedName>
        <fullName evidence="1">Uncharacterized protein</fullName>
    </submittedName>
</protein>
<organism evidence="1 2">
    <name type="scientific">Ixodes persulcatus</name>
    <name type="common">Taiga tick</name>
    <dbReference type="NCBI Taxonomy" id="34615"/>
    <lineage>
        <taxon>Eukaryota</taxon>
        <taxon>Metazoa</taxon>
        <taxon>Ecdysozoa</taxon>
        <taxon>Arthropoda</taxon>
        <taxon>Chelicerata</taxon>
        <taxon>Arachnida</taxon>
        <taxon>Acari</taxon>
        <taxon>Parasitiformes</taxon>
        <taxon>Ixodida</taxon>
        <taxon>Ixodoidea</taxon>
        <taxon>Ixodidae</taxon>
        <taxon>Ixodinae</taxon>
        <taxon>Ixodes</taxon>
    </lineage>
</organism>
<keyword evidence="2" id="KW-1185">Reference proteome</keyword>
<evidence type="ECO:0000313" key="2">
    <source>
        <dbReference type="Proteomes" id="UP000805193"/>
    </source>
</evidence>
<gene>
    <name evidence="1" type="ORF">HPB47_011408</name>
</gene>
<sequence length="143" mass="16110">GGLRGVVWTDCMQALLLVITPATVIIKVGYDIIHQGLALRPFSATDFKNYMLNTRFDAAQDENLWSCLIGLLAMNTYRTLLDQTVAQRYLAARTLSDAKRTVYAGTILTRLMFVANSLLALTLRYWYRDCDPELTGEISKPDQ</sequence>
<feature type="non-terminal residue" evidence="1">
    <location>
        <position position="1"/>
    </location>
</feature>
<dbReference type="Proteomes" id="UP000805193">
    <property type="component" value="Unassembled WGS sequence"/>
</dbReference>
<accession>A0AC60NWJ0</accession>
<evidence type="ECO:0000313" key="1">
    <source>
        <dbReference type="EMBL" id="KAG0411453.1"/>
    </source>
</evidence>